<dbReference type="Pfam" id="PF13847">
    <property type="entry name" value="Methyltransf_31"/>
    <property type="match status" value="1"/>
</dbReference>
<feature type="domain" description="Methyltransferase" evidence="4">
    <location>
        <begin position="66"/>
        <end position="205"/>
    </location>
</feature>
<evidence type="ECO:0000313" key="5">
    <source>
        <dbReference type="EMBL" id="MBT2330205.1"/>
    </source>
</evidence>
<accession>A0A944HD21</accession>
<evidence type="ECO:0000256" key="3">
    <source>
        <dbReference type="ARBA" id="ARBA00022691"/>
    </source>
</evidence>
<dbReference type="AlphaFoldDB" id="A0A944HD21"/>
<gene>
    <name evidence="5" type="ORF">J7E47_15930</name>
</gene>
<dbReference type="InterPro" id="IPR052190">
    <property type="entry name" value="Euk-Arch_PrmC-MTase"/>
</dbReference>
<dbReference type="InterPro" id="IPR029063">
    <property type="entry name" value="SAM-dependent_MTases_sf"/>
</dbReference>
<comment type="caution">
    <text evidence="5">The sequence shown here is derived from an EMBL/GenBank/DDBJ whole genome shotgun (WGS) entry which is preliminary data.</text>
</comment>
<dbReference type="GO" id="GO:0008757">
    <property type="term" value="F:S-adenosylmethionine-dependent methyltransferase activity"/>
    <property type="evidence" value="ECO:0007669"/>
    <property type="project" value="TreeGrafter"/>
</dbReference>
<evidence type="ECO:0000256" key="1">
    <source>
        <dbReference type="ARBA" id="ARBA00022603"/>
    </source>
</evidence>
<dbReference type="PANTHER" id="PTHR45875">
    <property type="entry name" value="METHYLTRANSFERASE N6AMT1"/>
    <property type="match status" value="1"/>
</dbReference>
<dbReference type="PANTHER" id="PTHR45875:SF1">
    <property type="entry name" value="METHYLTRANSFERASE N6AMT1"/>
    <property type="match status" value="1"/>
</dbReference>
<dbReference type="CDD" id="cd02440">
    <property type="entry name" value="AdoMet_MTases"/>
    <property type="match status" value="1"/>
</dbReference>
<keyword evidence="2" id="KW-0808">Transferase</keyword>
<dbReference type="RefSeq" id="WP_214912807.1">
    <property type="nucleotide sequence ID" value="NZ_JAGGNX010000004.1"/>
</dbReference>
<dbReference type="Gene3D" id="3.40.50.150">
    <property type="entry name" value="Vaccinia Virus protein VP39"/>
    <property type="match status" value="1"/>
</dbReference>
<evidence type="ECO:0000256" key="2">
    <source>
        <dbReference type="ARBA" id="ARBA00022679"/>
    </source>
</evidence>
<organism evidence="5 6">
    <name type="scientific">Pseudomonas fluorescens</name>
    <dbReference type="NCBI Taxonomy" id="294"/>
    <lineage>
        <taxon>Bacteria</taxon>
        <taxon>Pseudomonadati</taxon>
        <taxon>Pseudomonadota</taxon>
        <taxon>Gammaproteobacteria</taxon>
        <taxon>Pseudomonadales</taxon>
        <taxon>Pseudomonadaceae</taxon>
        <taxon>Pseudomonas</taxon>
    </lineage>
</organism>
<evidence type="ECO:0000313" key="6">
    <source>
        <dbReference type="Proteomes" id="UP000692896"/>
    </source>
</evidence>
<name>A0A944HD21_PSEFL</name>
<keyword evidence="3" id="KW-0949">S-adenosyl-L-methionine</keyword>
<dbReference type="Proteomes" id="UP000692896">
    <property type="component" value="Unassembled WGS sequence"/>
</dbReference>
<dbReference type="GO" id="GO:0008276">
    <property type="term" value="F:protein methyltransferase activity"/>
    <property type="evidence" value="ECO:0007669"/>
    <property type="project" value="TreeGrafter"/>
</dbReference>
<dbReference type="SUPFAM" id="SSF53335">
    <property type="entry name" value="S-adenosyl-L-methionine-dependent methyltransferases"/>
    <property type="match status" value="1"/>
</dbReference>
<dbReference type="GO" id="GO:0032259">
    <property type="term" value="P:methylation"/>
    <property type="evidence" value="ECO:0007669"/>
    <property type="project" value="UniProtKB-KW"/>
</dbReference>
<protein>
    <submittedName>
        <fullName evidence="5">Methyltransferase</fullName>
    </submittedName>
</protein>
<dbReference type="GO" id="GO:0035657">
    <property type="term" value="C:eRF1 methyltransferase complex"/>
    <property type="evidence" value="ECO:0007669"/>
    <property type="project" value="TreeGrafter"/>
</dbReference>
<keyword evidence="1 5" id="KW-0489">Methyltransferase</keyword>
<proteinExistence type="predicted"/>
<evidence type="ECO:0000259" key="4">
    <source>
        <dbReference type="Pfam" id="PF13847"/>
    </source>
</evidence>
<reference evidence="5" key="1">
    <citation type="submission" date="2021-03" db="EMBL/GenBank/DDBJ databases">
        <title>Genomic analysis provides insights into the functional capacity of soil bacteria communities inhabiting an altitudinal gradient in the Atacama Desert.</title>
        <authorList>
            <person name="Gonzalez M."/>
            <person name="Maldonado J."/>
            <person name="Maza F."/>
            <person name="Hodar C."/>
            <person name="Cortes M."/>
            <person name="Palma R."/>
            <person name="Andreani C."/>
            <person name="Gaete A."/>
            <person name="Vasquez-Dean J."/>
            <person name="Acuna V."/>
            <person name="Aguado M."/>
            <person name="Mandakovic D."/>
            <person name="Latorre M."/>
            <person name="Orellana A."/>
            <person name="Gutierrez R."/>
            <person name="Montecino M."/>
            <person name="Allende M."/>
            <person name="Maass A."/>
            <person name="Cambiazo V."/>
        </authorList>
    </citation>
    <scope>NUCLEOTIDE SEQUENCE</scope>
    <source>
        <strain evidence="5">ISL-25</strain>
    </source>
</reference>
<sequence length="291" mass="32537">MSAQVNLQPDSPNIDFPPAEDVSYSLYFGLGQCLTLVDHPEVFKVSEAGKAFGSLLTRRFGRQYADARFLDIGTGSGVHSLLLRRLGMKSVTATDISPQAIDVAKINEVANLGAGDVRFIRSDLFDGLDPANDAFDVILFNPPGWQTPSAAFLKALQSTESAQGLSIEAMFYGDRTLNRFFDEVPLFLKPGAKLIIGLNSLVGIPAVMHALCQKHEADYHIDWCLLERHEFPLMLYTPQWRQLQGLIYEEIVDWTRQGSAYCRFNEQGDIIWSYEILELTFSRRSIDGNGH</sequence>
<dbReference type="InterPro" id="IPR025714">
    <property type="entry name" value="Methyltranfer_dom"/>
</dbReference>
<dbReference type="EMBL" id="JAGGOB010000032">
    <property type="protein sequence ID" value="MBT2330205.1"/>
    <property type="molecule type" value="Genomic_DNA"/>
</dbReference>